<dbReference type="InterPro" id="IPR052159">
    <property type="entry name" value="Competence_DNA_uptake"/>
</dbReference>
<evidence type="ECO:0000313" key="2">
    <source>
        <dbReference type="EMBL" id="OGZ16852.1"/>
    </source>
</evidence>
<dbReference type="InterPro" id="IPR035681">
    <property type="entry name" value="ComA-like_MBL"/>
</dbReference>
<organism evidence="2 3">
    <name type="scientific">Candidatus Lloydbacteria bacterium RIFOXYC12_FULL_46_25</name>
    <dbReference type="NCBI Taxonomy" id="1798670"/>
    <lineage>
        <taxon>Bacteria</taxon>
        <taxon>Candidatus Lloydiibacteriota</taxon>
    </lineage>
</organism>
<dbReference type="PANTHER" id="PTHR30619:SF1">
    <property type="entry name" value="RECOMBINATION PROTEIN 2"/>
    <property type="match status" value="1"/>
</dbReference>
<dbReference type="EMBL" id="MHLU01000159">
    <property type="protein sequence ID" value="OGZ16852.1"/>
    <property type="molecule type" value="Genomic_DNA"/>
</dbReference>
<feature type="domain" description="Metallo-beta-lactamase" evidence="1">
    <location>
        <begin position="50"/>
        <end position="248"/>
    </location>
</feature>
<dbReference type="PANTHER" id="PTHR30619">
    <property type="entry name" value="DNA INTERNALIZATION/COMPETENCE PROTEIN COMEC/REC2"/>
    <property type="match status" value="1"/>
</dbReference>
<dbReference type="Proteomes" id="UP000178106">
    <property type="component" value="Unassembled WGS sequence"/>
</dbReference>
<dbReference type="SUPFAM" id="SSF56281">
    <property type="entry name" value="Metallo-hydrolase/oxidoreductase"/>
    <property type="match status" value="1"/>
</dbReference>
<accession>A0A1G2DTX0</accession>
<dbReference type="Pfam" id="PF00753">
    <property type="entry name" value="Lactamase_B"/>
    <property type="match status" value="1"/>
</dbReference>
<dbReference type="SMART" id="SM00849">
    <property type="entry name" value="Lactamase_B"/>
    <property type="match status" value="1"/>
</dbReference>
<dbReference type="InterPro" id="IPR036866">
    <property type="entry name" value="RibonucZ/Hydroxyglut_hydro"/>
</dbReference>
<protein>
    <recommendedName>
        <fullName evidence="1">Metallo-beta-lactamase domain-containing protein</fullName>
    </recommendedName>
</protein>
<proteinExistence type="predicted"/>
<dbReference type="AlphaFoldDB" id="A0A1G2DTX0"/>
<evidence type="ECO:0000313" key="3">
    <source>
        <dbReference type="Proteomes" id="UP000178106"/>
    </source>
</evidence>
<sequence>MMFTKKVPVWVTHHPLLLIATGLLLVDLFIALQFLDHRHALTVAFLDVGQGDAVFIQAPNGNQLLYDAGPPSGKVLRSLSRVMPFYDRSIDIAVLSHPDMDHIGGFIEVFDRFDISATLISGASSENGVHDEMARLIKEEGSAHLVAQRGMQIELGDGVVVEVLYPDRDTTHMETNDSSIVLRIYYGETSFLLSGDLPSSLEEHVVARDGLRLHANVLKLGHHGSRTSTSPLFLTAVHPDMAIISAGLDNRYGHPHKEVLDRLEEFHIPMLSTGVEGNILFESDGLTVVRR</sequence>
<dbReference type="Gene3D" id="3.60.15.10">
    <property type="entry name" value="Ribonuclease Z/Hydroxyacylglutathione hydrolase-like"/>
    <property type="match status" value="1"/>
</dbReference>
<evidence type="ECO:0000259" key="1">
    <source>
        <dbReference type="SMART" id="SM00849"/>
    </source>
</evidence>
<gene>
    <name evidence="2" type="ORF">A2494_01905</name>
</gene>
<dbReference type="CDD" id="cd07731">
    <property type="entry name" value="ComA-like_MBL-fold"/>
    <property type="match status" value="1"/>
</dbReference>
<reference evidence="2 3" key="1">
    <citation type="journal article" date="2016" name="Nat. Commun.">
        <title>Thousands of microbial genomes shed light on interconnected biogeochemical processes in an aquifer system.</title>
        <authorList>
            <person name="Anantharaman K."/>
            <person name="Brown C.T."/>
            <person name="Hug L.A."/>
            <person name="Sharon I."/>
            <person name="Castelle C.J."/>
            <person name="Probst A.J."/>
            <person name="Thomas B.C."/>
            <person name="Singh A."/>
            <person name="Wilkins M.J."/>
            <person name="Karaoz U."/>
            <person name="Brodie E.L."/>
            <person name="Williams K.H."/>
            <person name="Hubbard S.S."/>
            <person name="Banfield J.F."/>
        </authorList>
    </citation>
    <scope>NUCLEOTIDE SEQUENCE [LARGE SCALE GENOMIC DNA]</scope>
</reference>
<name>A0A1G2DTX0_9BACT</name>
<dbReference type="InterPro" id="IPR001279">
    <property type="entry name" value="Metallo-B-lactamas"/>
</dbReference>
<comment type="caution">
    <text evidence="2">The sequence shown here is derived from an EMBL/GenBank/DDBJ whole genome shotgun (WGS) entry which is preliminary data.</text>
</comment>